<name>A0A843XDK2_COLES</name>
<sequence>MSWKGTTPPHENRLLADQASIQPGQHNTRTTSQPRSHGRKVQLPLHKKEVKQLWRPTNTTPADTQLQGLWPEHPKVRHWKTGLAGDQ</sequence>
<keyword evidence="3" id="KW-1185">Reference proteome</keyword>
<feature type="compositionally biased region" description="Polar residues" evidence="1">
    <location>
        <begin position="19"/>
        <end position="35"/>
    </location>
</feature>
<organism evidence="2 3">
    <name type="scientific">Colocasia esculenta</name>
    <name type="common">Wild taro</name>
    <name type="synonym">Arum esculentum</name>
    <dbReference type="NCBI Taxonomy" id="4460"/>
    <lineage>
        <taxon>Eukaryota</taxon>
        <taxon>Viridiplantae</taxon>
        <taxon>Streptophyta</taxon>
        <taxon>Embryophyta</taxon>
        <taxon>Tracheophyta</taxon>
        <taxon>Spermatophyta</taxon>
        <taxon>Magnoliopsida</taxon>
        <taxon>Liliopsida</taxon>
        <taxon>Araceae</taxon>
        <taxon>Aroideae</taxon>
        <taxon>Colocasieae</taxon>
        <taxon>Colocasia</taxon>
    </lineage>
</organism>
<evidence type="ECO:0000313" key="2">
    <source>
        <dbReference type="EMBL" id="MQM17330.1"/>
    </source>
</evidence>
<dbReference type="EMBL" id="NMUH01007471">
    <property type="protein sequence ID" value="MQM17330.1"/>
    <property type="molecule type" value="Genomic_DNA"/>
</dbReference>
<dbReference type="Proteomes" id="UP000652761">
    <property type="component" value="Unassembled WGS sequence"/>
</dbReference>
<accession>A0A843XDK2</accession>
<evidence type="ECO:0000256" key="1">
    <source>
        <dbReference type="SAM" id="MobiDB-lite"/>
    </source>
</evidence>
<dbReference type="AlphaFoldDB" id="A0A843XDK2"/>
<feature type="region of interest" description="Disordered" evidence="1">
    <location>
        <begin position="1"/>
        <end position="43"/>
    </location>
</feature>
<reference evidence="2" key="1">
    <citation type="submission" date="2017-07" db="EMBL/GenBank/DDBJ databases">
        <title>Taro Niue Genome Assembly and Annotation.</title>
        <authorList>
            <person name="Atibalentja N."/>
            <person name="Keating K."/>
            <person name="Fields C.J."/>
        </authorList>
    </citation>
    <scope>NUCLEOTIDE SEQUENCE</scope>
    <source>
        <strain evidence="2">Niue_2</strain>
        <tissue evidence="2">Leaf</tissue>
    </source>
</reference>
<proteinExistence type="predicted"/>
<comment type="caution">
    <text evidence="2">The sequence shown here is derived from an EMBL/GenBank/DDBJ whole genome shotgun (WGS) entry which is preliminary data.</text>
</comment>
<protein>
    <submittedName>
        <fullName evidence="2">Uncharacterized protein</fullName>
    </submittedName>
</protein>
<gene>
    <name evidence="2" type="ORF">Taro_050298</name>
</gene>
<evidence type="ECO:0000313" key="3">
    <source>
        <dbReference type="Proteomes" id="UP000652761"/>
    </source>
</evidence>